<dbReference type="Pfam" id="PF13546">
    <property type="entry name" value="DDE_5"/>
    <property type="match status" value="1"/>
</dbReference>
<organism evidence="2 3">
    <name type="scientific">Thiorhodococcus drewsii AZ1</name>
    <dbReference type="NCBI Taxonomy" id="765913"/>
    <lineage>
        <taxon>Bacteria</taxon>
        <taxon>Pseudomonadati</taxon>
        <taxon>Pseudomonadota</taxon>
        <taxon>Gammaproteobacteria</taxon>
        <taxon>Chromatiales</taxon>
        <taxon>Chromatiaceae</taxon>
        <taxon>Thiorhodococcus</taxon>
    </lineage>
</organism>
<dbReference type="EMBL" id="AFWT01000001">
    <property type="protein sequence ID" value="EGV34104.1"/>
    <property type="molecule type" value="Genomic_DNA"/>
</dbReference>
<protein>
    <submittedName>
        <fullName evidence="2">Transposase IS4 family protein</fullName>
    </submittedName>
</protein>
<reference evidence="2 3" key="1">
    <citation type="submission" date="2011-06" db="EMBL/GenBank/DDBJ databases">
        <title>The draft genome of Thiorhodococcus drewsii AZ1.</title>
        <authorList>
            <consortium name="US DOE Joint Genome Institute (JGI-PGF)"/>
            <person name="Lucas S."/>
            <person name="Han J."/>
            <person name="Lapidus A."/>
            <person name="Cheng J.-F."/>
            <person name="Goodwin L."/>
            <person name="Pitluck S."/>
            <person name="Peters L."/>
            <person name="Land M.L."/>
            <person name="Hauser L."/>
            <person name="Vogl K."/>
            <person name="Liu Z."/>
            <person name="Imhoff J."/>
            <person name="Thiel V."/>
            <person name="Frigaard N.-U."/>
            <person name="Bryant D.A."/>
            <person name="Woyke T.J."/>
        </authorList>
    </citation>
    <scope>NUCLEOTIDE SEQUENCE [LARGE SCALE GENOMIC DNA]</scope>
    <source>
        <strain evidence="2 3">AZ1</strain>
    </source>
</reference>
<comment type="caution">
    <text evidence="2">The sequence shown here is derived from an EMBL/GenBank/DDBJ whole genome shotgun (WGS) entry which is preliminary data.</text>
</comment>
<dbReference type="SUPFAM" id="SSF53098">
    <property type="entry name" value="Ribonuclease H-like"/>
    <property type="match status" value="1"/>
</dbReference>
<keyword evidence="3" id="KW-1185">Reference proteome</keyword>
<evidence type="ECO:0000259" key="1">
    <source>
        <dbReference type="Pfam" id="PF13546"/>
    </source>
</evidence>
<sequence length="392" mass="44774">MLTNTVSWAQFERCGLGWYRFSALSWMFRHTKLLWEGLWQASVSVVVAQYGVSEGVLGIDDSDHRRAKRTKRIHRSHKVYDKKTGGYFNGQALVFLVLITPQLTLPVGFRFAAPDPRQVAWRAEEARLKRLKIPKAERPPRPAPDAAYPGKPPLALELIEAFRRAHPQVRLRAVLADALYGTQAFMDQASHRCGNVQTVSQLRANQKVRFRGKERARARVRSWHQALRYPNESEYRYLVATDLSWRTLDIVQLYTLRWLVEVFLEDWKLNEGWGQLAKQPDEEGSSRSLILSLLLDHALILHPEQQARLSRQTPACTVGCLRQQCQGEALVEMFRRVLEAEGKRPANYIYPAQNRVCKMKFHSITTGVSAWQIDGAHASSGNPLLKAGQRVA</sequence>
<dbReference type="AlphaFoldDB" id="G2DVT9"/>
<dbReference type="Proteomes" id="UP000004200">
    <property type="component" value="Unassembled WGS sequence"/>
</dbReference>
<proteinExistence type="predicted"/>
<evidence type="ECO:0000313" key="3">
    <source>
        <dbReference type="Proteomes" id="UP000004200"/>
    </source>
</evidence>
<accession>G2DVT9</accession>
<gene>
    <name evidence="2" type="ORF">ThidrDRAFT_0259</name>
</gene>
<dbReference type="InterPro" id="IPR038721">
    <property type="entry name" value="IS701-like_DDE_dom"/>
</dbReference>
<dbReference type="PATRIC" id="fig|765913.3.peg.260"/>
<feature type="domain" description="Transposase IS701-like DDE" evidence="1">
    <location>
        <begin position="46"/>
        <end position="223"/>
    </location>
</feature>
<name>G2DVT9_9GAMM</name>
<dbReference type="eggNOG" id="COG5659">
    <property type="taxonomic scope" value="Bacteria"/>
</dbReference>
<dbReference type="InterPro" id="IPR012337">
    <property type="entry name" value="RNaseH-like_sf"/>
</dbReference>
<evidence type="ECO:0000313" key="2">
    <source>
        <dbReference type="EMBL" id="EGV34104.1"/>
    </source>
</evidence>